<dbReference type="EMBL" id="MU155364">
    <property type="protein sequence ID" value="KAF9474747.1"/>
    <property type="molecule type" value="Genomic_DNA"/>
</dbReference>
<keyword evidence="2" id="KW-1185">Reference proteome</keyword>
<proteinExistence type="predicted"/>
<evidence type="ECO:0000313" key="2">
    <source>
        <dbReference type="Proteomes" id="UP000807469"/>
    </source>
</evidence>
<evidence type="ECO:0000313" key="1">
    <source>
        <dbReference type="EMBL" id="KAF9474747.1"/>
    </source>
</evidence>
<protein>
    <submittedName>
        <fullName evidence="1">Uncharacterized protein</fullName>
    </submittedName>
</protein>
<organism evidence="1 2">
    <name type="scientific">Pholiota conissans</name>
    <dbReference type="NCBI Taxonomy" id="109636"/>
    <lineage>
        <taxon>Eukaryota</taxon>
        <taxon>Fungi</taxon>
        <taxon>Dikarya</taxon>
        <taxon>Basidiomycota</taxon>
        <taxon>Agaricomycotina</taxon>
        <taxon>Agaricomycetes</taxon>
        <taxon>Agaricomycetidae</taxon>
        <taxon>Agaricales</taxon>
        <taxon>Agaricineae</taxon>
        <taxon>Strophariaceae</taxon>
        <taxon>Pholiota</taxon>
    </lineage>
</organism>
<accession>A0A9P5YSJ3</accession>
<reference evidence="1" key="1">
    <citation type="submission" date="2020-11" db="EMBL/GenBank/DDBJ databases">
        <authorList>
            <consortium name="DOE Joint Genome Institute"/>
            <person name="Ahrendt S."/>
            <person name="Riley R."/>
            <person name="Andreopoulos W."/>
            <person name="Labutti K."/>
            <person name="Pangilinan J."/>
            <person name="Ruiz-Duenas F.J."/>
            <person name="Barrasa J.M."/>
            <person name="Sanchez-Garcia M."/>
            <person name="Camarero S."/>
            <person name="Miyauchi S."/>
            <person name="Serrano A."/>
            <person name="Linde D."/>
            <person name="Babiker R."/>
            <person name="Drula E."/>
            <person name="Ayuso-Fernandez I."/>
            <person name="Pacheco R."/>
            <person name="Padilla G."/>
            <person name="Ferreira P."/>
            <person name="Barriuso J."/>
            <person name="Kellner H."/>
            <person name="Castanera R."/>
            <person name="Alfaro M."/>
            <person name="Ramirez L."/>
            <person name="Pisabarro A.G."/>
            <person name="Kuo A."/>
            <person name="Tritt A."/>
            <person name="Lipzen A."/>
            <person name="He G."/>
            <person name="Yan M."/>
            <person name="Ng V."/>
            <person name="Cullen D."/>
            <person name="Martin F."/>
            <person name="Rosso M.-N."/>
            <person name="Henrissat B."/>
            <person name="Hibbett D."/>
            <person name="Martinez A.T."/>
            <person name="Grigoriev I.V."/>
        </authorList>
    </citation>
    <scope>NUCLEOTIDE SEQUENCE</scope>
    <source>
        <strain evidence="1">CIRM-BRFM 674</strain>
    </source>
</reference>
<dbReference type="Proteomes" id="UP000807469">
    <property type="component" value="Unassembled WGS sequence"/>
</dbReference>
<comment type="caution">
    <text evidence="1">The sequence shown here is derived from an EMBL/GenBank/DDBJ whole genome shotgun (WGS) entry which is preliminary data.</text>
</comment>
<gene>
    <name evidence="1" type="ORF">BDN70DRAFT_297701</name>
</gene>
<sequence length="182" mass="20620">MYVWLFDTRLSSLRSFTRMGAWVLILTKVTHHLSSSLRRGRLPMCHRSKRARSVIIQSGRGFAHLMNHGCLNLHLQVTTSTRTTHSIYLNPFKQIWHCPNVDFSPLRLFDDDVPPAMPTQSVHLRPTVSMLQIPALGAVCHSTYILSIFFPIEGLRFTAVHARGDAVITALHSCGARRTLIH</sequence>
<name>A0A9P5YSJ3_9AGAR</name>
<dbReference type="AlphaFoldDB" id="A0A9P5YSJ3"/>